<accession>A0AAN6G5N5</accession>
<evidence type="ECO:0000256" key="1">
    <source>
        <dbReference type="SAM" id="MobiDB-lite"/>
    </source>
</evidence>
<feature type="compositionally biased region" description="Low complexity" evidence="1">
    <location>
        <begin position="229"/>
        <end position="255"/>
    </location>
</feature>
<gene>
    <name evidence="2" type="ORF">OC842_007723</name>
</gene>
<feature type="compositionally biased region" description="Basic residues" evidence="1">
    <location>
        <begin position="273"/>
        <end position="283"/>
    </location>
</feature>
<evidence type="ECO:0000313" key="2">
    <source>
        <dbReference type="EMBL" id="KAK0518660.1"/>
    </source>
</evidence>
<dbReference type="EMBL" id="JAPDMQ010001214">
    <property type="protein sequence ID" value="KAK0518660.1"/>
    <property type="molecule type" value="Genomic_DNA"/>
</dbReference>
<evidence type="ECO:0000313" key="3">
    <source>
        <dbReference type="Proteomes" id="UP001176521"/>
    </source>
</evidence>
<sequence>MAAASRPPASGRSNKWPTNLSICADLILGMSQSEDSVHEVDASFGSSDGSEHNGKLNIWSRDPVGQGLYLAVNVAIATHPLRLSVSDAYNLRFVPEAIDGTDPDMPCLPPGPTCAKGTAIVISVSEDRKSCVVMGFTYLNKTHQWQKFKIRLVFEATIRWEPWTCSPVGTLVDFEALITSMDDEHTFEAVIRRLSSIEANTKSLQQALQMSSPAVNRAALVRQARAAGAAARGLRQPSPSPSPSTASGTSGAASALVDDTVQTGDAGPSTPPARKHRRLNASS</sequence>
<name>A0AAN6G5N5_9BASI</name>
<comment type="caution">
    <text evidence="2">The sequence shown here is derived from an EMBL/GenBank/DDBJ whole genome shotgun (WGS) entry which is preliminary data.</text>
</comment>
<feature type="region of interest" description="Disordered" evidence="1">
    <location>
        <begin position="229"/>
        <end position="283"/>
    </location>
</feature>
<reference evidence="2" key="1">
    <citation type="journal article" date="2023" name="PhytoFront">
        <title>Draft Genome Resources of Seven Strains of Tilletia horrida, Causal Agent of Kernel Smut of Rice.</title>
        <authorList>
            <person name="Khanal S."/>
            <person name="Antony Babu S."/>
            <person name="Zhou X.G."/>
        </authorList>
    </citation>
    <scope>NUCLEOTIDE SEQUENCE</scope>
    <source>
        <strain evidence="2">TX3</strain>
    </source>
</reference>
<dbReference type="Proteomes" id="UP001176521">
    <property type="component" value="Unassembled WGS sequence"/>
</dbReference>
<proteinExistence type="predicted"/>
<keyword evidence="3" id="KW-1185">Reference proteome</keyword>
<dbReference type="AlphaFoldDB" id="A0AAN6G5N5"/>
<organism evidence="2 3">
    <name type="scientific">Tilletia horrida</name>
    <dbReference type="NCBI Taxonomy" id="155126"/>
    <lineage>
        <taxon>Eukaryota</taxon>
        <taxon>Fungi</taxon>
        <taxon>Dikarya</taxon>
        <taxon>Basidiomycota</taxon>
        <taxon>Ustilaginomycotina</taxon>
        <taxon>Exobasidiomycetes</taxon>
        <taxon>Tilletiales</taxon>
        <taxon>Tilletiaceae</taxon>
        <taxon>Tilletia</taxon>
    </lineage>
</organism>
<protein>
    <submittedName>
        <fullName evidence="2">Uncharacterized protein</fullName>
    </submittedName>
</protein>